<name>A0A1S3AZJ4_CUCME</name>
<evidence type="ECO:0000313" key="5">
    <source>
        <dbReference type="RefSeq" id="XP_008439783.1"/>
    </source>
</evidence>
<evidence type="ECO:0000313" key="3">
    <source>
        <dbReference type="EnsemblPlants" id="MELO3C007239.2.1"/>
    </source>
</evidence>
<dbReference type="PANTHER" id="PTHR45642:SF7">
    <property type="entry name" value="GDSL ESTERASE_LIPASE"/>
    <property type="match status" value="1"/>
</dbReference>
<feature type="signal peptide" evidence="2">
    <location>
        <begin position="1"/>
        <end position="27"/>
    </location>
</feature>
<dbReference type="GeneID" id="103484475"/>
<dbReference type="InterPro" id="IPR036514">
    <property type="entry name" value="SGNH_hydro_sf"/>
</dbReference>
<dbReference type="Proteomes" id="UP001652600">
    <property type="component" value="Chromosome 8"/>
</dbReference>
<dbReference type="InterPro" id="IPR001087">
    <property type="entry name" value="GDSL"/>
</dbReference>
<dbReference type="PANTHER" id="PTHR45642">
    <property type="entry name" value="GDSL ESTERASE/LIPASE EXL3"/>
    <property type="match status" value="1"/>
</dbReference>
<dbReference type="GO" id="GO:0016788">
    <property type="term" value="F:hydrolase activity, acting on ester bonds"/>
    <property type="evidence" value="ECO:0007669"/>
    <property type="project" value="InterPro"/>
</dbReference>
<dbReference type="SMR" id="A0A1S3AZJ4"/>
<dbReference type="InterPro" id="IPR050592">
    <property type="entry name" value="GDSL_lipolytic_enzyme"/>
</dbReference>
<dbReference type="Gene3D" id="3.40.50.1110">
    <property type="entry name" value="SGNH hydrolase"/>
    <property type="match status" value="1"/>
</dbReference>
<dbReference type="CDD" id="cd01837">
    <property type="entry name" value="SGNH_plant_lipase_like"/>
    <property type="match status" value="1"/>
</dbReference>
<organism evidence="4 5">
    <name type="scientific">Cucumis melo</name>
    <name type="common">Muskmelon</name>
    <dbReference type="NCBI Taxonomy" id="3656"/>
    <lineage>
        <taxon>Eukaryota</taxon>
        <taxon>Viridiplantae</taxon>
        <taxon>Streptophyta</taxon>
        <taxon>Embryophyta</taxon>
        <taxon>Tracheophyta</taxon>
        <taxon>Spermatophyta</taxon>
        <taxon>Magnoliopsida</taxon>
        <taxon>eudicotyledons</taxon>
        <taxon>Gunneridae</taxon>
        <taxon>Pentapetalae</taxon>
        <taxon>rosids</taxon>
        <taxon>fabids</taxon>
        <taxon>Cucurbitales</taxon>
        <taxon>Cucurbitaceae</taxon>
        <taxon>Benincaseae</taxon>
        <taxon>Cucumis</taxon>
    </lineage>
</organism>
<dbReference type="Gramene" id="MELO3C007239.2.1">
    <property type="protein sequence ID" value="MELO3C007239.2.1"/>
    <property type="gene ID" value="MELO3C007239.2"/>
</dbReference>
<dbReference type="KEGG" id="cmo:103484475"/>
<proteinExistence type="inferred from homology"/>
<accession>A0A1S3AZJ4</accession>
<keyword evidence="2" id="KW-0732">Signal</keyword>
<reference evidence="3" key="1">
    <citation type="submission" date="2023-03" db="UniProtKB">
        <authorList>
            <consortium name="EnsemblPlants"/>
        </authorList>
    </citation>
    <scope>IDENTIFICATION</scope>
</reference>
<gene>
    <name evidence="5" type="primary">LOC103484475</name>
    <name evidence="3" type="synonym">103484475</name>
</gene>
<evidence type="ECO:0000313" key="4">
    <source>
        <dbReference type="Proteomes" id="UP001652600"/>
    </source>
</evidence>
<dbReference type="OrthoDB" id="1600564at2759"/>
<feature type="chain" id="PRO_5044565026" evidence="2">
    <location>
        <begin position="28"/>
        <end position="375"/>
    </location>
</feature>
<sequence>MAMRQLEKLLLLITLMGLGFCPSLMEGKKENSNDFIGDVNVKQLRKMAWKYNVTSLLVFGDSSVDPGNNNFLPTTMKSNFPPYGKDFFNARPTGRFCDGRLATDFIAEALGFGETVPAFLDRTLKPIELLHGVSFASASSGYDDLTANYSNVLSLPKQLEYLMHYKLHLKRQVGGEKAEKIIRNAIVVISMGTNDFLENYFLEPLRPKQFTLDQYQNFLVSSMYRNVQVMHRLGVRRLVVVGVPPLGCMPVVRTITNQNTTCSKVFNQAAYAFNAKMKLKLAGIKASLGMLTSFVDAYAIVQAAVQNPTAYGLRETARGCCGTGLVEYGETCKGSPTCTDPQNYVFWDAVHPSQKMYKILAAQAIQSVQHDILSS</sequence>
<dbReference type="EnsemblPlants" id="MELO3C007239.2.1">
    <property type="protein sequence ID" value="MELO3C007239.2.1"/>
    <property type="gene ID" value="MELO3C007239.2"/>
</dbReference>
<reference evidence="5" key="2">
    <citation type="submission" date="2025-04" db="UniProtKB">
        <authorList>
            <consortium name="RefSeq"/>
        </authorList>
    </citation>
    <scope>IDENTIFICATION</scope>
</reference>
<evidence type="ECO:0000256" key="1">
    <source>
        <dbReference type="ARBA" id="ARBA00008668"/>
    </source>
</evidence>
<keyword evidence="4" id="KW-1185">Reference proteome</keyword>
<dbReference type="SUPFAM" id="SSF52266">
    <property type="entry name" value="SGNH hydrolase"/>
    <property type="match status" value="1"/>
</dbReference>
<dbReference type="InterPro" id="IPR035669">
    <property type="entry name" value="SGNH_plant_lipase-like"/>
</dbReference>
<dbReference type="Pfam" id="PF00657">
    <property type="entry name" value="Lipase_GDSL"/>
    <property type="match status" value="1"/>
</dbReference>
<dbReference type="AlphaFoldDB" id="A0A1S3AZJ4"/>
<comment type="similarity">
    <text evidence="1">Belongs to the 'GDSL' lipolytic enzyme family.</text>
</comment>
<dbReference type="RefSeq" id="XP_008439783.1">
    <property type="nucleotide sequence ID" value="XM_008441561.2"/>
</dbReference>
<evidence type="ECO:0000256" key="2">
    <source>
        <dbReference type="SAM" id="SignalP"/>
    </source>
</evidence>
<dbReference type="eggNOG" id="ENOG502R619">
    <property type="taxonomic scope" value="Eukaryota"/>
</dbReference>
<protein>
    <submittedName>
        <fullName evidence="5">GDSL esterase/lipase At5g45950</fullName>
    </submittedName>
</protein>
<dbReference type="InParanoid" id="A0A1S3AZJ4"/>